<organism evidence="5 6">
    <name type="scientific">Drosophila lebanonensis</name>
    <name type="common">Fruit fly</name>
    <name type="synonym">Scaptodrosophila lebanonensis</name>
    <dbReference type="NCBI Taxonomy" id="7225"/>
    <lineage>
        <taxon>Eukaryota</taxon>
        <taxon>Metazoa</taxon>
        <taxon>Ecdysozoa</taxon>
        <taxon>Arthropoda</taxon>
        <taxon>Hexapoda</taxon>
        <taxon>Insecta</taxon>
        <taxon>Pterygota</taxon>
        <taxon>Neoptera</taxon>
        <taxon>Endopterygota</taxon>
        <taxon>Diptera</taxon>
        <taxon>Brachycera</taxon>
        <taxon>Muscomorpha</taxon>
        <taxon>Ephydroidea</taxon>
        <taxon>Drosophilidae</taxon>
        <taxon>Scaptodrosophila</taxon>
    </lineage>
</organism>
<dbReference type="AlphaFoldDB" id="A0A6J2TE79"/>
<dbReference type="GeneID" id="115623891"/>
<evidence type="ECO:0000256" key="2">
    <source>
        <dbReference type="ARBA" id="ARBA00022525"/>
    </source>
</evidence>
<evidence type="ECO:0000256" key="1">
    <source>
        <dbReference type="ARBA" id="ARBA00004613"/>
    </source>
</evidence>
<evidence type="ECO:0000256" key="3">
    <source>
        <dbReference type="SAM" id="SignalP"/>
    </source>
</evidence>
<dbReference type="Proteomes" id="UP000504634">
    <property type="component" value="Unplaced"/>
</dbReference>
<dbReference type="PANTHER" id="PTHR10334">
    <property type="entry name" value="CYSTEINE-RICH SECRETORY PROTEIN-RELATED"/>
    <property type="match status" value="1"/>
</dbReference>
<keyword evidence="5" id="KW-1185">Reference proteome</keyword>
<sequence length="189" mass="21775">MKKILSIWLLLLSLPLIPADFEDDIVEKINYFRRQHKVPRLKLNKDLSTAAMEAAYVYALGKFAYVDNPLSPYTENGCIMSIRHPPTDCIEKWYNEGASYDFKNPNPSIYNREFAVLMWRSSREVGIGYAMTPDLMSYCMIVRLAPAGLQDGEFEQNVTPRNQSNNMQISEDVIKFLWISVLLQLIIVT</sequence>
<feature type="domain" description="SCP" evidence="4">
    <location>
        <begin position="20"/>
        <end position="152"/>
    </location>
</feature>
<dbReference type="Gene3D" id="3.40.33.10">
    <property type="entry name" value="CAP"/>
    <property type="match status" value="1"/>
</dbReference>
<dbReference type="SMART" id="SM00198">
    <property type="entry name" value="SCP"/>
    <property type="match status" value="1"/>
</dbReference>
<protein>
    <submittedName>
        <fullName evidence="6">Golgi-associated plant pathogenesis-related protein 1-like</fullName>
    </submittedName>
</protein>
<comment type="subcellular location">
    <subcellularLocation>
        <location evidence="1">Secreted</location>
    </subcellularLocation>
</comment>
<dbReference type="RefSeq" id="XP_030374304.1">
    <property type="nucleotide sequence ID" value="XM_030518444.1"/>
</dbReference>
<feature type="chain" id="PRO_5027027827" evidence="3">
    <location>
        <begin position="20"/>
        <end position="189"/>
    </location>
</feature>
<keyword evidence="3" id="KW-0732">Signal</keyword>
<dbReference type="InterPro" id="IPR014044">
    <property type="entry name" value="CAP_dom"/>
</dbReference>
<name>A0A6J2TE79_DROLE</name>
<keyword evidence="2" id="KW-0964">Secreted</keyword>
<dbReference type="SUPFAM" id="SSF55797">
    <property type="entry name" value="PR-1-like"/>
    <property type="match status" value="1"/>
</dbReference>
<dbReference type="InterPro" id="IPR001283">
    <property type="entry name" value="CRISP-related"/>
</dbReference>
<dbReference type="OrthoDB" id="337038at2759"/>
<reference evidence="6" key="1">
    <citation type="submission" date="2025-08" db="UniProtKB">
        <authorList>
            <consortium name="RefSeq"/>
        </authorList>
    </citation>
    <scope>IDENTIFICATION</scope>
    <source>
        <strain evidence="6">11010-0011.00</strain>
        <tissue evidence="6">Whole body</tissue>
    </source>
</reference>
<gene>
    <name evidence="6" type="primary">LOC115623891</name>
</gene>
<feature type="signal peptide" evidence="3">
    <location>
        <begin position="1"/>
        <end position="19"/>
    </location>
</feature>
<dbReference type="Pfam" id="PF00188">
    <property type="entry name" value="CAP"/>
    <property type="match status" value="1"/>
</dbReference>
<dbReference type="InterPro" id="IPR035940">
    <property type="entry name" value="CAP_sf"/>
</dbReference>
<evidence type="ECO:0000313" key="5">
    <source>
        <dbReference type="Proteomes" id="UP000504634"/>
    </source>
</evidence>
<accession>A0A6J2TE79</accession>
<proteinExistence type="predicted"/>
<dbReference type="GO" id="GO:0005576">
    <property type="term" value="C:extracellular region"/>
    <property type="evidence" value="ECO:0007669"/>
    <property type="project" value="UniProtKB-SubCell"/>
</dbReference>
<evidence type="ECO:0000313" key="6">
    <source>
        <dbReference type="RefSeq" id="XP_030374304.1"/>
    </source>
</evidence>
<evidence type="ECO:0000259" key="4">
    <source>
        <dbReference type="SMART" id="SM00198"/>
    </source>
</evidence>